<dbReference type="InterPro" id="IPR007393">
    <property type="entry name" value="YlxR_dom"/>
</dbReference>
<dbReference type="PANTHER" id="PTHR34215">
    <property type="entry name" value="BLL0784 PROTEIN"/>
    <property type="match status" value="1"/>
</dbReference>
<proteinExistence type="predicted"/>
<dbReference type="InterPro" id="IPR037465">
    <property type="entry name" value="YlxR"/>
</dbReference>
<protein>
    <recommendedName>
        <fullName evidence="1">YlxR domain-containing protein</fullName>
    </recommendedName>
</protein>
<dbReference type="Pfam" id="PF04296">
    <property type="entry name" value="YlxR"/>
    <property type="match status" value="1"/>
</dbReference>
<dbReference type="AlphaFoldDB" id="A0A3B0VGR8"/>
<dbReference type="SUPFAM" id="SSF64376">
    <property type="entry name" value="YlxR-like"/>
    <property type="match status" value="1"/>
</dbReference>
<evidence type="ECO:0000259" key="1">
    <source>
        <dbReference type="Pfam" id="PF04296"/>
    </source>
</evidence>
<reference evidence="2" key="1">
    <citation type="submission" date="2018-06" db="EMBL/GenBank/DDBJ databases">
        <authorList>
            <person name="Zhirakovskaya E."/>
        </authorList>
    </citation>
    <scope>NUCLEOTIDE SEQUENCE</scope>
</reference>
<accession>A0A3B0VGR8</accession>
<dbReference type="PANTHER" id="PTHR34215:SF1">
    <property type="entry name" value="YLXR DOMAIN-CONTAINING PROTEIN"/>
    <property type="match status" value="1"/>
</dbReference>
<organism evidence="2">
    <name type="scientific">hydrothermal vent metagenome</name>
    <dbReference type="NCBI Taxonomy" id="652676"/>
    <lineage>
        <taxon>unclassified sequences</taxon>
        <taxon>metagenomes</taxon>
        <taxon>ecological metagenomes</taxon>
    </lineage>
</organism>
<dbReference type="EMBL" id="UOEZ01000055">
    <property type="protein sequence ID" value="VAW37507.1"/>
    <property type="molecule type" value="Genomic_DNA"/>
</dbReference>
<feature type="domain" description="YlxR" evidence="1">
    <location>
        <begin position="49"/>
        <end position="82"/>
    </location>
</feature>
<name>A0A3B0VGR8_9ZZZZ</name>
<dbReference type="InterPro" id="IPR035931">
    <property type="entry name" value="YlxR-like_sf"/>
</dbReference>
<evidence type="ECO:0000313" key="2">
    <source>
        <dbReference type="EMBL" id="VAW37507.1"/>
    </source>
</evidence>
<gene>
    <name evidence="2" type="ORF">MNBD_DELTA02-61</name>
</gene>
<sequence length="126" mass="13633">MRSCVGCAARRGKQELVRFTLKDGVLYPDYPGPGLRGADSTGSAGRARGAGRGRGAYLCYDKECFLKALKKNAFSRAFRAQVGFTAQRVAGAEGRSSLEAIQEKLWQDVTDNLSNTGKIKEVKLKG</sequence>
<dbReference type="Gene3D" id="3.30.1230.10">
    <property type="entry name" value="YlxR-like"/>
    <property type="match status" value="1"/>
</dbReference>